<dbReference type="AlphaFoldDB" id="H8L3A1"/>
<gene>
    <name evidence="1" type="ordered locus">Fraau_1076</name>
</gene>
<evidence type="ECO:0008006" key="3">
    <source>
        <dbReference type="Google" id="ProtNLM"/>
    </source>
</evidence>
<dbReference type="InterPro" id="IPR021307">
    <property type="entry name" value="DUF2884"/>
</dbReference>
<evidence type="ECO:0000313" key="1">
    <source>
        <dbReference type="EMBL" id="AFC85537.1"/>
    </source>
</evidence>
<proteinExistence type="predicted"/>
<dbReference type="KEGG" id="fau:Fraau_1076"/>
<name>H8L3A1_FRAAD</name>
<dbReference type="RefSeq" id="WP_014402543.1">
    <property type="nucleotide sequence ID" value="NC_017033.1"/>
</dbReference>
<organism evidence="1 2">
    <name type="scientific">Frateuria aurantia (strain ATCC 33424 / DSM 6220 / KCTC 2777 / LMG 1558 / NBRC 3245 / NCIMB 13370)</name>
    <name type="common">Acetobacter aurantius</name>
    <dbReference type="NCBI Taxonomy" id="767434"/>
    <lineage>
        <taxon>Bacteria</taxon>
        <taxon>Pseudomonadati</taxon>
        <taxon>Pseudomonadota</taxon>
        <taxon>Gammaproteobacteria</taxon>
        <taxon>Lysobacterales</taxon>
        <taxon>Rhodanobacteraceae</taxon>
        <taxon>Frateuria</taxon>
    </lineage>
</organism>
<dbReference type="OrthoDB" id="6057407at2"/>
<accession>H8L3A1</accession>
<dbReference type="Pfam" id="PF11101">
    <property type="entry name" value="DUF2884"/>
    <property type="match status" value="1"/>
</dbReference>
<protein>
    <recommendedName>
        <fullName evidence="3">DUF2884 family protein</fullName>
    </recommendedName>
</protein>
<reference evidence="1" key="1">
    <citation type="submission" date="2012-02" db="EMBL/GenBank/DDBJ databases">
        <title>The complete genome of Frateuria aurantia DSM 6220.</title>
        <authorList>
            <consortium name="US DOE Joint Genome Institute (JGI-PGF)"/>
            <person name="Lucas S."/>
            <person name="Copeland A."/>
            <person name="Lapidus A."/>
            <person name="Glavina del Rio T."/>
            <person name="Dalin E."/>
            <person name="Tice H."/>
            <person name="Bruce D."/>
            <person name="Goodwin L."/>
            <person name="Pitluck S."/>
            <person name="Peters L."/>
            <person name="Ovchinnikova G."/>
            <person name="Teshima H."/>
            <person name="Kyrpides N."/>
            <person name="Mavromatis K."/>
            <person name="Ivanova N."/>
            <person name="Brettin T."/>
            <person name="Detter J.C."/>
            <person name="Han C."/>
            <person name="Larimer F."/>
            <person name="Land M."/>
            <person name="Hauser L."/>
            <person name="Markowitz V."/>
            <person name="Cheng J.-F."/>
            <person name="Hugenholtz P."/>
            <person name="Woyke T."/>
            <person name="Wu D."/>
            <person name="Brambilla E."/>
            <person name="Klenk H.-P."/>
            <person name="Eisen J.A."/>
        </authorList>
    </citation>
    <scope>NUCLEOTIDE SEQUENCE</scope>
    <source>
        <strain evidence="1">DSM 6220</strain>
    </source>
</reference>
<dbReference type="STRING" id="767434.Fraau_1076"/>
<dbReference type="eggNOG" id="ENOG50327WI">
    <property type="taxonomic scope" value="Bacteria"/>
</dbReference>
<dbReference type="Proteomes" id="UP000005234">
    <property type="component" value="Chromosome"/>
</dbReference>
<sequence length="227" mass="24149">MKMSQHWPAWIAVGLLTGISIGLTGCQDQDGKAHRITATYSVNDDDAKPTGDDSLNDGHVHIHGGLSMIHGRVVLKAKGQPDASISRQGEFSIDDRPVSLSPEQQAQFQRYYAQTEAVVHQSIDVAKAGAGAGLGISAGVMHNLLEGKTDDASMQATVHEHLTGLSHSVDAICNLLAAQQTLQDQLATQVAAFRPYASITDAQIQECHHGASEILEKNSGDHDKAAD</sequence>
<dbReference type="EMBL" id="CP003350">
    <property type="protein sequence ID" value="AFC85537.1"/>
    <property type="molecule type" value="Genomic_DNA"/>
</dbReference>
<evidence type="ECO:0000313" key="2">
    <source>
        <dbReference type="Proteomes" id="UP000005234"/>
    </source>
</evidence>
<dbReference type="PROSITE" id="PS51257">
    <property type="entry name" value="PROKAR_LIPOPROTEIN"/>
    <property type="match status" value="1"/>
</dbReference>
<keyword evidence="2" id="KW-1185">Reference proteome</keyword>
<dbReference type="HOGENOM" id="CLU_1218320_0_0_6"/>